<dbReference type="GO" id="GO:0006412">
    <property type="term" value="P:translation"/>
    <property type="evidence" value="ECO:0007669"/>
    <property type="project" value="InterPro"/>
</dbReference>
<dbReference type="Gramene" id="PGSC0003DMT400093371">
    <property type="protein sequence ID" value="PGSC0003DMT400093371"/>
    <property type="gene ID" value="PGSC0003DMG400042942"/>
</dbReference>
<evidence type="ECO:0000313" key="5">
    <source>
        <dbReference type="Proteomes" id="UP000011115"/>
    </source>
</evidence>
<comment type="similarity">
    <text evidence="1">Belongs to the universal ribosomal protein uL3 family.</text>
</comment>
<dbReference type="Gene3D" id="4.10.960.10">
    <property type="entry name" value="Ribosomal protein L3, domain 3"/>
    <property type="match status" value="1"/>
</dbReference>
<accession>M1DRU0</accession>
<dbReference type="AlphaFoldDB" id="M1DRU0"/>
<proteinExistence type="inferred from homology"/>
<dbReference type="InterPro" id="IPR044892">
    <property type="entry name" value="Ribosomal_L3_dom_3_arc_sf"/>
</dbReference>
<evidence type="ECO:0000256" key="3">
    <source>
        <dbReference type="ARBA" id="ARBA00023274"/>
    </source>
</evidence>
<keyword evidence="5" id="KW-1185">Reference proteome</keyword>
<organism evidence="4 5">
    <name type="scientific">Solanum tuberosum</name>
    <name type="common">Potato</name>
    <dbReference type="NCBI Taxonomy" id="4113"/>
    <lineage>
        <taxon>Eukaryota</taxon>
        <taxon>Viridiplantae</taxon>
        <taxon>Streptophyta</taxon>
        <taxon>Embryophyta</taxon>
        <taxon>Tracheophyta</taxon>
        <taxon>Spermatophyta</taxon>
        <taxon>Magnoliopsida</taxon>
        <taxon>eudicotyledons</taxon>
        <taxon>Gunneridae</taxon>
        <taxon>Pentapetalae</taxon>
        <taxon>asterids</taxon>
        <taxon>lamiids</taxon>
        <taxon>Solanales</taxon>
        <taxon>Solanaceae</taxon>
        <taxon>Solanoideae</taxon>
        <taxon>Solaneae</taxon>
        <taxon>Solanum</taxon>
    </lineage>
</organism>
<evidence type="ECO:0000313" key="4">
    <source>
        <dbReference type="EnsemblPlants" id="PGSC0003DMT400093371"/>
    </source>
</evidence>
<dbReference type="InParanoid" id="M1DRU0"/>
<keyword evidence="2" id="KW-0689">Ribosomal protein</keyword>
<reference evidence="4" key="2">
    <citation type="submission" date="2015-06" db="UniProtKB">
        <authorList>
            <consortium name="EnsemblPlants"/>
        </authorList>
    </citation>
    <scope>IDENTIFICATION</scope>
    <source>
        <strain evidence="4">DM1-3 516 R44</strain>
    </source>
</reference>
<dbReference type="GO" id="GO:0005840">
    <property type="term" value="C:ribosome"/>
    <property type="evidence" value="ECO:0007669"/>
    <property type="project" value="UniProtKB-KW"/>
</dbReference>
<dbReference type="SUPFAM" id="SSF50447">
    <property type="entry name" value="Translation proteins"/>
    <property type="match status" value="1"/>
</dbReference>
<evidence type="ECO:0000256" key="1">
    <source>
        <dbReference type="ARBA" id="ARBA00006540"/>
    </source>
</evidence>
<dbReference type="GO" id="GO:1990904">
    <property type="term" value="C:ribonucleoprotein complex"/>
    <property type="evidence" value="ECO:0007669"/>
    <property type="project" value="UniProtKB-KW"/>
</dbReference>
<dbReference type="PaxDb" id="4113-PGSC0003DMT400093371"/>
<dbReference type="EnsemblPlants" id="PGSC0003DMT400093371">
    <property type="protein sequence ID" value="PGSC0003DMT400093371"/>
    <property type="gene ID" value="PGSC0003DMG400042942"/>
</dbReference>
<protein>
    <submittedName>
        <fullName evidence="4">Csf-3 protein</fullName>
    </submittedName>
</protein>
<reference evidence="5" key="1">
    <citation type="journal article" date="2011" name="Nature">
        <title>Genome sequence and analysis of the tuber crop potato.</title>
        <authorList>
            <consortium name="The Potato Genome Sequencing Consortium"/>
        </authorList>
    </citation>
    <scope>NUCLEOTIDE SEQUENCE [LARGE SCALE GENOMIC DNA]</scope>
    <source>
        <strain evidence="5">cv. DM1-3 516 R44</strain>
    </source>
</reference>
<name>M1DRU0_SOLTU</name>
<dbReference type="InterPro" id="IPR000597">
    <property type="entry name" value="Ribosomal_uL3"/>
</dbReference>
<dbReference type="HOGENOM" id="CLU_2547050_0_0_1"/>
<dbReference type="GO" id="GO:0003735">
    <property type="term" value="F:structural constituent of ribosome"/>
    <property type="evidence" value="ECO:0007669"/>
    <property type="project" value="InterPro"/>
</dbReference>
<evidence type="ECO:0000256" key="2">
    <source>
        <dbReference type="ARBA" id="ARBA00022980"/>
    </source>
</evidence>
<sequence length="83" mass="9320">MYAQVSLPLVISRDKGSLADQQWLSSAGHVQSVGSDRDRAPLKVACIGAWQPARVSLTMVCVGQNGYHHRTEQHLLHWEKHKF</sequence>
<dbReference type="Proteomes" id="UP000011115">
    <property type="component" value="Unassembled WGS sequence"/>
</dbReference>
<dbReference type="InterPro" id="IPR009000">
    <property type="entry name" value="Transl_B-barrel_sf"/>
</dbReference>
<dbReference type="STRING" id="4113.M1DRU0"/>
<keyword evidence="3" id="KW-0687">Ribonucleoprotein</keyword>
<dbReference type="Pfam" id="PF00297">
    <property type="entry name" value="Ribosomal_L3"/>
    <property type="match status" value="1"/>
</dbReference>